<dbReference type="SUPFAM" id="SSF51230">
    <property type="entry name" value="Single hybrid motif"/>
    <property type="match status" value="1"/>
</dbReference>
<dbReference type="PROSITE" id="PS50968">
    <property type="entry name" value="BIOTINYL_LIPOYL"/>
    <property type="match status" value="1"/>
</dbReference>
<keyword evidence="2 3" id="KW-0092">Biotin</keyword>
<dbReference type="EMBL" id="LNNH01000059">
    <property type="protein sequence ID" value="KWW11016.1"/>
    <property type="molecule type" value="Genomic_DNA"/>
</dbReference>
<keyword evidence="6" id="KW-1185">Reference proteome</keyword>
<keyword evidence="3" id="KW-0275">Fatty acid biosynthesis</keyword>
<comment type="caution">
    <text evidence="5">The sequence shown here is derived from an EMBL/GenBank/DDBJ whole genome shotgun (WGS) entry which is preliminary data.</text>
</comment>
<dbReference type="PRINTS" id="PR01071">
    <property type="entry name" value="ACOABIOTINCC"/>
</dbReference>
<dbReference type="InterPro" id="IPR001249">
    <property type="entry name" value="AcCoA_biotinCC"/>
</dbReference>
<dbReference type="Gene3D" id="2.40.50.100">
    <property type="match status" value="1"/>
</dbReference>
<proteinExistence type="predicted"/>
<evidence type="ECO:0000313" key="6">
    <source>
        <dbReference type="Proteomes" id="UP000064189"/>
    </source>
</evidence>
<accession>A0A109MRX3</accession>
<evidence type="ECO:0000256" key="3">
    <source>
        <dbReference type="RuleBase" id="RU364072"/>
    </source>
</evidence>
<dbReference type="PANTHER" id="PTHR45266">
    <property type="entry name" value="OXALOACETATE DECARBOXYLASE ALPHA CHAIN"/>
    <property type="match status" value="1"/>
</dbReference>
<evidence type="ECO:0000256" key="2">
    <source>
        <dbReference type="ARBA" id="ARBA00023267"/>
    </source>
</evidence>
<evidence type="ECO:0000256" key="1">
    <source>
        <dbReference type="ARBA" id="ARBA00017562"/>
    </source>
</evidence>
<dbReference type="Proteomes" id="UP000064189">
    <property type="component" value="Unassembled WGS sequence"/>
</dbReference>
<keyword evidence="3" id="KW-0276">Fatty acid metabolism</keyword>
<dbReference type="InterPro" id="IPR000089">
    <property type="entry name" value="Biotin_lipoyl"/>
</dbReference>
<comment type="function">
    <text evidence="3">This protein is a component of the acetyl coenzyme A carboxylase complex; first, biotin carboxylase catalyzes the carboxylation of the carrier protein and then the transcarboxylase transfers the carboxyl group to form malonyl-CoA.</text>
</comment>
<name>A0A109MRX3_9BACI</name>
<dbReference type="InterPro" id="IPR050709">
    <property type="entry name" value="Biotin_Carboxyl_Carrier/Decarb"/>
</dbReference>
<evidence type="ECO:0000313" key="5">
    <source>
        <dbReference type="EMBL" id="KWW11016.1"/>
    </source>
</evidence>
<sequence length="184" mass="20160">MSKNALNVMNHEDVENLIILIEKLEESPFNYLKLEKQDFKIVIGKNGITETAEASNDNEKDAVINPEKPESLQSTKNEAAAAFEQLTQKPVPVQLNSVKEEQEAGVVAIKATTAGIFYAQPEPAAAPYVKVGDRVEEDYTVGLIEIMKVYSAISAGVAGEIVKIHVKDAQLVEYGQPLYSVKVK</sequence>
<dbReference type="AlphaFoldDB" id="A0A109MRX3"/>
<dbReference type="GO" id="GO:0006633">
    <property type="term" value="P:fatty acid biosynthetic process"/>
    <property type="evidence" value="ECO:0007669"/>
    <property type="project" value="UniProtKB-UniPathway"/>
</dbReference>
<feature type="domain" description="Lipoyl-binding" evidence="4">
    <location>
        <begin position="106"/>
        <end position="182"/>
    </location>
</feature>
<organism evidence="5 6">
    <name type="scientific">Peribacillus simplex</name>
    <dbReference type="NCBI Taxonomy" id="1478"/>
    <lineage>
        <taxon>Bacteria</taxon>
        <taxon>Bacillati</taxon>
        <taxon>Bacillota</taxon>
        <taxon>Bacilli</taxon>
        <taxon>Bacillales</taxon>
        <taxon>Bacillaceae</taxon>
        <taxon>Peribacillus</taxon>
    </lineage>
</organism>
<dbReference type="CDD" id="cd06850">
    <property type="entry name" value="biotinyl_domain"/>
    <property type="match status" value="1"/>
</dbReference>
<dbReference type="RefSeq" id="WP_061144708.1">
    <property type="nucleotide sequence ID" value="NZ_LNNH01000059.1"/>
</dbReference>
<dbReference type="PANTHER" id="PTHR45266:SF3">
    <property type="entry name" value="OXALOACETATE DECARBOXYLASE ALPHA CHAIN"/>
    <property type="match status" value="1"/>
</dbReference>
<reference evidence="5 6" key="1">
    <citation type="submission" date="2015-11" db="EMBL/GenBank/DDBJ databases">
        <title>Genome Sequence of Bacillus simplex strain VanAntwerpen2.</title>
        <authorList>
            <person name="Couger M.B."/>
        </authorList>
    </citation>
    <scope>NUCLEOTIDE SEQUENCE [LARGE SCALE GENOMIC DNA]</scope>
    <source>
        <strain evidence="5 6">VanAntwerpen02</strain>
    </source>
</reference>
<protein>
    <recommendedName>
        <fullName evidence="1 3">Biotin carboxyl carrier protein of acetyl-CoA carboxylase</fullName>
    </recommendedName>
</protein>
<dbReference type="InterPro" id="IPR011053">
    <property type="entry name" value="Single_hybrid_motif"/>
</dbReference>
<comment type="pathway">
    <text evidence="3">Lipid metabolism; fatty acid biosynthesis.</text>
</comment>
<dbReference type="GO" id="GO:0009317">
    <property type="term" value="C:acetyl-CoA carboxylase complex"/>
    <property type="evidence" value="ECO:0007669"/>
    <property type="project" value="InterPro"/>
</dbReference>
<evidence type="ECO:0000259" key="4">
    <source>
        <dbReference type="PROSITE" id="PS50968"/>
    </source>
</evidence>
<keyword evidence="3" id="KW-0443">Lipid metabolism</keyword>
<keyword evidence="3" id="KW-0444">Lipid biosynthesis</keyword>
<gene>
    <name evidence="5" type="ORF">AS888_11450</name>
</gene>
<dbReference type="GO" id="GO:0003989">
    <property type="term" value="F:acetyl-CoA carboxylase activity"/>
    <property type="evidence" value="ECO:0007669"/>
    <property type="project" value="InterPro"/>
</dbReference>
<dbReference type="UniPathway" id="UPA00094"/>
<dbReference type="Pfam" id="PF00364">
    <property type="entry name" value="Biotin_lipoyl"/>
    <property type="match status" value="1"/>
</dbReference>